<sequence>MMNLLDSTSDQADFQLIVLIVTTIYAIVCCVVLEIISLCMICQKGKENSKFQMISFGTVLVLLLVLTYLFWNCVSSSNGFEKEMTEIRETECSSNYDNLMFKNYGDTLVSGRSYNYWGMILAALSLVLTLLYVIFQVVKNNLFSVQK</sequence>
<evidence type="ECO:0000313" key="2">
    <source>
        <dbReference type="EMBL" id="CAI2364705.1"/>
    </source>
</evidence>
<protein>
    <submittedName>
        <fullName evidence="2">Uncharacterized protein</fullName>
    </submittedName>
</protein>
<keyword evidence="1" id="KW-0472">Membrane</keyword>
<keyword evidence="1" id="KW-1133">Transmembrane helix</keyword>
<dbReference type="Proteomes" id="UP001295684">
    <property type="component" value="Unassembled WGS sequence"/>
</dbReference>
<feature type="transmembrane region" description="Helical" evidence="1">
    <location>
        <begin position="53"/>
        <end position="71"/>
    </location>
</feature>
<evidence type="ECO:0000256" key="1">
    <source>
        <dbReference type="SAM" id="Phobius"/>
    </source>
</evidence>
<name>A0AAD1U949_EUPCR</name>
<evidence type="ECO:0000313" key="3">
    <source>
        <dbReference type="Proteomes" id="UP001295684"/>
    </source>
</evidence>
<gene>
    <name evidence="2" type="ORF">ECRASSUSDP1_LOCUS6051</name>
</gene>
<dbReference type="AlphaFoldDB" id="A0AAD1U949"/>
<feature type="transmembrane region" description="Helical" evidence="1">
    <location>
        <begin position="116"/>
        <end position="138"/>
    </location>
</feature>
<comment type="caution">
    <text evidence="2">The sequence shown here is derived from an EMBL/GenBank/DDBJ whole genome shotgun (WGS) entry which is preliminary data.</text>
</comment>
<dbReference type="EMBL" id="CAMPGE010005863">
    <property type="protein sequence ID" value="CAI2364705.1"/>
    <property type="molecule type" value="Genomic_DNA"/>
</dbReference>
<keyword evidence="1" id="KW-0812">Transmembrane</keyword>
<feature type="transmembrane region" description="Helical" evidence="1">
    <location>
        <begin position="16"/>
        <end position="41"/>
    </location>
</feature>
<proteinExistence type="predicted"/>
<accession>A0AAD1U949</accession>
<organism evidence="2 3">
    <name type="scientific">Euplotes crassus</name>
    <dbReference type="NCBI Taxonomy" id="5936"/>
    <lineage>
        <taxon>Eukaryota</taxon>
        <taxon>Sar</taxon>
        <taxon>Alveolata</taxon>
        <taxon>Ciliophora</taxon>
        <taxon>Intramacronucleata</taxon>
        <taxon>Spirotrichea</taxon>
        <taxon>Hypotrichia</taxon>
        <taxon>Euplotida</taxon>
        <taxon>Euplotidae</taxon>
        <taxon>Moneuplotes</taxon>
    </lineage>
</organism>
<reference evidence="2" key="1">
    <citation type="submission" date="2023-07" db="EMBL/GenBank/DDBJ databases">
        <authorList>
            <consortium name="AG Swart"/>
            <person name="Singh M."/>
            <person name="Singh A."/>
            <person name="Seah K."/>
            <person name="Emmerich C."/>
        </authorList>
    </citation>
    <scope>NUCLEOTIDE SEQUENCE</scope>
    <source>
        <strain evidence="2">DP1</strain>
    </source>
</reference>
<keyword evidence="3" id="KW-1185">Reference proteome</keyword>